<sequence length="195" mass="21483">MGEMAGALPERLAADLDQGFAELVQAQATGIRTYLLRLTGATAEAEDLTQDTFLRAYVALQNYSPARRRALRPRAWLMSIATNVWRNDIRNKSRRPVSAGRVEGAGDIWPDDRPGPDERALTSADRKVLVDALVQLPERYRVAIVLRHVAGMSYAEIAEVQDCPVGTVKAQVSRGLTGLRALLIPQEQSSKEVTM</sequence>
<accession>A0ABT0UJT5</accession>
<feature type="domain" description="RNA polymerase sigma-70 region 2" evidence="5">
    <location>
        <begin position="25"/>
        <end position="95"/>
    </location>
</feature>
<gene>
    <name evidence="7" type="ORF">NBG84_08670</name>
</gene>
<dbReference type="PANTHER" id="PTHR43133">
    <property type="entry name" value="RNA POLYMERASE ECF-TYPE SIGMA FACTO"/>
    <property type="match status" value="1"/>
</dbReference>
<proteinExistence type="inferred from homology"/>
<evidence type="ECO:0000313" key="8">
    <source>
        <dbReference type="Proteomes" id="UP001431429"/>
    </source>
</evidence>
<feature type="domain" description="RNA polymerase sigma factor 70 region 4 type 2" evidence="6">
    <location>
        <begin position="129"/>
        <end position="176"/>
    </location>
</feature>
<keyword evidence="4" id="KW-0804">Transcription</keyword>
<evidence type="ECO:0000256" key="2">
    <source>
        <dbReference type="ARBA" id="ARBA00023015"/>
    </source>
</evidence>
<dbReference type="Pfam" id="PF08281">
    <property type="entry name" value="Sigma70_r4_2"/>
    <property type="match status" value="1"/>
</dbReference>
<dbReference type="Gene3D" id="1.10.1740.10">
    <property type="match status" value="1"/>
</dbReference>
<dbReference type="CDD" id="cd06171">
    <property type="entry name" value="Sigma70_r4"/>
    <property type="match status" value="1"/>
</dbReference>
<dbReference type="InterPro" id="IPR014284">
    <property type="entry name" value="RNA_pol_sigma-70_dom"/>
</dbReference>
<name>A0ABT0UJT5_9ACTN</name>
<protein>
    <submittedName>
        <fullName evidence="7">RNA polymerase sigma factor</fullName>
    </submittedName>
</protein>
<dbReference type="InterPro" id="IPR013249">
    <property type="entry name" value="RNA_pol_sigma70_r4_t2"/>
</dbReference>
<dbReference type="NCBIfam" id="TIGR02937">
    <property type="entry name" value="sigma70-ECF"/>
    <property type="match status" value="1"/>
</dbReference>
<evidence type="ECO:0000259" key="5">
    <source>
        <dbReference type="Pfam" id="PF04542"/>
    </source>
</evidence>
<dbReference type="Proteomes" id="UP001431429">
    <property type="component" value="Unassembled WGS sequence"/>
</dbReference>
<dbReference type="InterPro" id="IPR007627">
    <property type="entry name" value="RNA_pol_sigma70_r2"/>
</dbReference>
<dbReference type="Gene3D" id="1.10.10.10">
    <property type="entry name" value="Winged helix-like DNA-binding domain superfamily/Winged helix DNA-binding domain"/>
    <property type="match status" value="1"/>
</dbReference>
<dbReference type="SUPFAM" id="SSF88946">
    <property type="entry name" value="Sigma2 domain of RNA polymerase sigma factors"/>
    <property type="match status" value="1"/>
</dbReference>
<evidence type="ECO:0000256" key="4">
    <source>
        <dbReference type="ARBA" id="ARBA00023163"/>
    </source>
</evidence>
<evidence type="ECO:0000256" key="3">
    <source>
        <dbReference type="ARBA" id="ARBA00023082"/>
    </source>
</evidence>
<comment type="caution">
    <text evidence="7">The sequence shown here is derived from an EMBL/GenBank/DDBJ whole genome shotgun (WGS) entry which is preliminary data.</text>
</comment>
<comment type="similarity">
    <text evidence="1">Belongs to the sigma-70 factor family. ECF subfamily.</text>
</comment>
<dbReference type="Pfam" id="PF04542">
    <property type="entry name" value="Sigma70_r2"/>
    <property type="match status" value="1"/>
</dbReference>
<dbReference type="InterPro" id="IPR013324">
    <property type="entry name" value="RNA_pol_sigma_r3/r4-like"/>
</dbReference>
<evidence type="ECO:0000259" key="6">
    <source>
        <dbReference type="Pfam" id="PF08281"/>
    </source>
</evidence>
<organism evidence="7 8">
    <name type="scientific">Streptomyces albipurpureus</name>
    <dbReference type="NCBI Taxonomy" id="2897419"/>
    <lineage>
        <taxon>Bacteria</taxon>
        <taxon>Bacillati</taxon>
        <taxon>Actinomycetota</taxon>
        <taxon>Actinomycetes</taxon>
        <taxon>Kitasatosporales</taxon>
        <taxon>Streptomycetaceae</taxon>
        <taxon>Streptomyces</taxon>
    </lineage>
</organism>
<evidence type="ECO:0000313" key="7">
    <source>
        <dbReference type="EMBL" id="MCM2388370.1"/>
    </source>
</evidence>
<keyword evidence="8" id="KW-1185">Reference proteome</keyword>
<reference evidence="7" key="1">
    <citation type="submission" date="2022-06" db="EMBL/GenBank/DDBJ databases">
        <title>Genome public.</title>
        <authorList>
            <person name="Sun Q."/>
        </authorList>
    </citation>
    <scope>NUCLEOTIDE SEQUENCE</scope>
    <source>
        <strain evidence="7">CWNU-1</strain>
    </source>
</reference>
<keyword evidence="2" id="KW-0805">Transcription regulation</keyword>
<dbReference type="EMBL" id="JAMQAW010000007">
    <property type="protein sequence ID" value="MCM2388370.1"/>
    <property type="molecule type" value="Genomic_DNA"/>
</dbReference>
<dbReference type="SUPFAM" id="SSF88659">
    <property type="entry name" value="Sigma3 and sigma4 domains of RNA polymerase sigma factors"/>
    <property type="match status" value="1"/>
</dbReference>
<dbReference type="InterPro" id="IPR039425">
    <property type="entry name" value="RNA_pol_sigma-70-like"/>
</dbReference>
<evidence type="ECO:0000256" key="1">
    <source>
        <dbReference type="ARBA" id="ARBA00010641"/>
    </source>
</evidence>
<keyword evidence="3" id="KW-0731">Sigma factor</keyword>
<dbReference type="InterPro" id="IPR013325">
    <property type="entry name" value="RNA_pol_sigma_r2"/>
</dbReference>
<dbReference type="InterPro" id="IPR036388">
    <property type="entry name" value="WH-like_DNA-bd_sf"/>
</dbReference>
<dbReference type="PANTHER" id="PTHR43133:SF25">
    <property type="entry name" value="RNA POLYMERASE SIGMA FACTOR RFAY-RELATED"/>
    <property type="match status" value="1"/>
</dbReference>